<dbReference type="InterPro" id="IPR042095">
    <property type="entry name" value="SUMF_sf"/>
</dbReference>
<gene>
    <name evidence="2" type="ORF">GCM10010121_090690</name>
</gene>
<dbReference type="Gene3D" id="3.90.1580.10">
    <property type="entry name" value="paralog of FGE (formylglycine-generating enzyme)"/>
    <property type="match status" value="1"/>
</dbReference>
<feature type="region of interest" description="Disordered" evidence="1">
    <location>
        <begin position="1"/>
        <end position="23"/>
    </location>
</feature>
<dbReference type="EMBL" id="BMQA01000089">
    <property type="protein sequence ID" value="GGJ65829.1"/>
    <property type="molecule type" value="Genomic_DNA"/>
</dbReference>
<evidence type="ECO:0000313" key="3">
    <source>
        <dbReference type="Proteomes" id="UP000657574"/>
    </source>
</evidence>
<keyword evidence="3" id="KW-1185">Reference proteome</keyword>
<name>A0A917ULC9_9ACTN</name>
<proteinExistence type="predicted"/>
<reference evidence="2" key="1">
    <citation type="journal article" date="2014" name="Int. J. Syst. Evol. Microbiol.">
        <title>Complete genome sequence of Corynebacterium casei LMG S-19264T (=DSM 44701T), isolated from a smear-ripened cheese.</title>
        <authorList>
            <consortium name="US DOE Joint Genome Institute (JGI-PGF)"/>
            <person name="Walter F."/>
            <person name="Albersmeier A."/>
            <person name="Kalinowski J."/>
            <person name="Ruckert C."/>
        </authorList>
    </citation>
    <scope>NUCLEOTIDE SEQUENCE</scope>
    <source>
        <strain evidence="2">JCM 3086</strain>
    </source>
</reference>
<evidence type="ECO:0000256" key="1">
    <source>
        <dbReference type="SAM" id="MobiDB-lite"/>
    </source>
</evidence>
<dbReference type="Proteomes" id="UP000657574">
    <property type="component" value="Unassembled WGS sequence"/>
</dbReference>
<comment type="caution">
    <text evidence="2">The sequence shown here is derived from an EMBL/GenBank/DDBJ whole genome shotgun (WGS) entry which is preliminary data.</text>
</comment>
<evidence type="ECO:0000313" key="2">
    <source>
        <dbReference type="EMBL" id="GGJ65829.1"/>
    </source>
</evidence>
<protein>
    <submittedName>
        <fullName evidence="2">Uncharacterized protein</fullName>
    </submittedName>
</protein>
<sequence length="69" mass="7615">MLMNTGAGSEMVAVPPGQVTLSDRRTERSWSVELAPYQLATFQVTQVLYAQITGERPVTPHQGKPSRRS</sequence>
<accession>A0A917ULC9</accession>
<reference evidence="2" key="2">
    <citation type="submission" date="2020-09" db="EMBL/GenBank/DDBJ databases">
        <authorList>
            <person name="Sun Q."/>
            <person name="Ohkuma M."/>
        </authorList>
    </citation>
    <scope>NUCLEOTIDE SEQUENCE</scope>
    <source>
        <strain evidence="2">JCM 3086</strain>
    </source>
</reference>
<organism evidence="2 3">
    <name type="scientific">Streptomyces brasiliensis</name>
    <dbReference type="NCBI Taxonomy" id="1954"/>
    <lineage>
        <taxon>Bacteria</taxon>
        <taxon>Bacillati</taxon>
        <taxon>Actinomycetota</taxon>
        <taxon>Actinomycetes</taxon>
        <taxon>Kitasatosporales</taxon>
        <taxon>Streptomycetaceae</taxon>
        <taxon>Streptomyces</taxon>
    </lineage>
</organism>
<dbReference type="AlphaFoldDB" id="A0A917ULC9"/>